<keyword evidence="6 8" id="KW-0472">Membrane</keyword>
<feature type="transmembrane region" description="Helical" evidence="8">
    <location>
        <begin position="35"/>
        <end position="55"/>
    </location>
</feature>
<keyword evidence="2" id="KW-1003">Cell membrane</keyword>
<comment type="subcellular location">
    <subcellularLocation>
        <location evidence="1">Cell membrane</location>
        <topology evidence="1">Multi-pass membrane protein</topology>
    </subcellularLocation>
</comment>
<keyword evidence="4 8" id="KW-0812">Transmembrane</keyword>
<feature type="transmembrane region" description="Helical" evidence="8">
    <location>
        <begin position="230"/>
        <end position="253"/>
    </location>
</feature>
<dbReference type="EMBL" id="FXAH01000002">
    <property type="protein sequence ID" value="SMF04562.1"/>
    <property type="molecule type" value="Genomic_DNA"/>
</dbReference>
<name>A0A1X7CXI0_TRICW</name>
<keyword evidence="5 8" id="KW-1133">Transmembrane helix</keyword>
<feature type="transmembrane region" description="Helical" evidence="8">
    <location>
        <begin position="159"/>
        <end position="192"/>
    </location>
</feature>
<dbReference type="InterPro" id="IPR018584">
    <property type="entry name" value="GT87"/>
</dbReference>
<dbReference type="Proteomes" id="UP000192911">
    <property type="component" value="Unassembled WGS sequence"/>
</dbReference>
<evidence type="ECO:0000256" key="4">
    <source>
        <dbReference type="ARBA" id="ARBA00022692"/>
    </source>
</evidence>
<evidence type="ECO:0000256" key="6">
    <source>
        <dbReference type="ARBA" id="ARBA00023136"/>
    </source>
</evidence>
<feature type="transmembrane region" description="Helical" evidence="8">
    <location>
        <begin position="293"/>
        <end position="314"/>
    </location>
</feature>
<evidence type="ECO:0000313" key="10">
    <source>
        <dbReference type="Proteomes" id="UP000192911"/>
    </source>
</evidence>
<evidence type="ECO:0000313" key="9">
    <source>
        <dbReference type="EMBL" id="SMF04562.1"/>
    </source>
</evidence>
<evidence type="ECO:0000256" key="5">
    <source>
        <dbReference type="ARBA" id="ARBA00022989"/>
    </source>
</evidence>
<accession>A0A1X7CXI0</accession>
<proteinExistence type="inferred from homology"/>
<dbReference type="AlphaFoldDB" id="A0A1X7CXI0"/>
<organism evidence="9 10">
    <name type="scientific">Trinickia caryophylli</name>
    <name type="common">Paraburkholderia caryophylli</name>
    <dbReference type="NCBI Taxonomy" id="28094"/>
    <lineage>
        <taxon>Bacteria</taxon>
        <taxon>Pseudomonadati</taxon>
        <taxon>Pseudomonadota</taxon>
        <taxon>Betaproteobacteria</taxon>
        <taxon>Burkholderiales</taxon>
        <taxon>Burkholderiaceae</taxon>
        <taxon>Trinickia</taxon>
    </lineage>
</organism>
<dbReference type="GO" id="GO:0005886">
    <property type="term" value="C:plasma membrane"/>
    <property type="evidence" value="ECO:0007669"/>
    <property type="project" value="UniProtKB-SubCell"/>
</dbReference>
<sequence length="423" mass="46366">MKAQRLGEPGAAMALLAARLRALRRRPHWATGERLRFYSIGALVCYVLWLAIYFYKAIWNPHGYMSPLALDFLPFWSASHLALHGQAVDAYNLAILEKLESATIQHSVGILPWLYPPTFLLFVLPFALVPWKIAAAAFLCATYLLFMKAMHRIVPVREAVFVAAAFPGAALAIAAGQNGLLTASLIAFGLSLLPRRPVLAGLCLGLLSMKPQLAVLVPLALLCSRSWRTLASFSAISLSMLAASVLAFGFGTLEAFLANMNMAAGFVETGQAALARIPSMFSMVKLAHGPTTLAYAVQAASALAAAAAVCYAWLRHASHALRAATLVCASLMVSPYLYDYDLAWYGVLIAWMCRHGLEQGWRAGEREWLVLLWLLPFAGILVVTRIHVQFMPLVSAATLAWLVRRIALDRCEFRRWGDLLGQR</sequence>
<keyword evidence="3" id="KW-0808">Transferase</keyword>
<dbReference type="GeneID" id="95552586"/>
<feature type="transmembrane region" description="Helical" evidence="8">
    <location>
        <begin position="368"/>
        <end position="388"/>
    </location>
</feature>
<keyword evidence="10" id="KW-1185">Reference proteome</keyword>
<feature type="transmembrane region" description="Helical" evidence="8">
    <location>
        <begin position="119"/>
        <end position="147"/>
    </location>
</feature>
<dbReference type="Pfam" id="PF09594">
    <property type="entry name" value="GT87"/>
    <property type="match status" value="1"/>
</dbReference>
<gene>
    <name evidence="9" type="ORF">SAMN06295900_10290</name>
</gene>
<evidence type="ECO:0000256" key="3">
    <source>
        <dbReference type="ARBA" id="ARBA00022679"/>
    </source>
</evidence>
<feature type="transmembrane region" description="Helical" evidence="8">
    <location>
        <begin position="198"/>
        <end position="223"/>
    </location>
</feature>
<reference evidence="10" key="1">
    <citation type="submission" date="2017-04" db="EMBL/GenBank/DDBJ databases">
        <authorList>
            <person name="Varghese N."/>
            <person name="Submissions S."/>
        </authorList>
    </citation>
    <scope>NUCLEOTIDE SEQUENCE [LARGE SCALE GENOMIC DNA]</scope>
    <source>
        <strain evidence="10">Ballard 720</strain>
    </source>
</reference>
<comment type="similarity">
    <text evidence="7">Belongs to the glycosyltransferase 87 family.</text>
</comment>
<evidence type="ECO:0000256" key="7">
    <source>
        <dbReference type="ARBA" id="ARBA00024033"/>
    </source>
</evidence>
<dbReference type="STRING" id="28094.SAMN06295900_10290"/>
<dbReference type="GO" id="GO:0016758">
    <property type="term" value="F:hexosyltransferase activity"/>
    <property type="evidence" value="ECO:0007669"/>
    <property type="project" value="InterPro"/>
</dbReference>
<evidence type="ECO:0000256" key="2">
    <source>
        <dbReference type="ARBA" id="ARBA00022475"/>
    </source>
</evidence>
<evidence type="ECO:0000256" key="8">
    <source>
        <dbReference type="SAM" id="Phobius"/>
    </source>
</evidence>
<evidence type="ECO:0000256" key="1">
    <source>
        <dbReference type="ARBA" id="ARBA00004651"/>
    </source>
</evidence>
<dbReference type="RefSeq" id="WP_233211839.1">
    <property type="nucleotide sequence ID" value="NZ_BSQD01000002.1"/>
</dbReference>
<protein>
    <recommendedName>
        <fullName evidence="11">DUF2029 domain-containing protein</fullName>
    </recommendedName>
</protein>
<evidence type="ECO:0008006" key="11">
    <source>
        <dbReference type="Google" id="ProtNLM"/>
    </source>
</evidence>